<proteinExistence type="predicted"/>
<name>A0A8J2X570_9STRA</name>
<dbReference type="GO" id="GO:0016757">
    <property type="term" value="F:glycosyltransferase activity"/>
    <property type="evidence" value="ECO:0007669"/>
    <property type="project" value="UniProtKB-KW"/>
</dbReference>
<keyword evidence="4" id="KW-0732">Signal</keyword>
<organism evidence="6 7">
    <name type="scientific">Pelagomonas calceolata</name>
    <dbReference type="NCBI Taxonomy" id="35677"/>
    <lineage>
        <taxon>Eukaryota</taxon>
        <taxon>Sar</taxon>
        <taxon>Stramenopiles</taxon>
        <taxon>Ochrophyta</taxon>
        <taxon>Pelagophyceae</taxon>
        <taxon>Pelagomonadales</taxon>
        <taxon>Pelagomonadaceae</taxon>
        <taxon>Pelagomonas</taxon>
    </lineage>
</organism>
<reference evidence="6" key="1">
    <citation type="submission" date="2021-11" db="EMBL/GenBank/DDBJ databases">
        <authorList>
            <consortium name="Genoscope - CEA"/>
            <person name="William W."/>
        </authorList>
    </citation>
    <scope>NUCLEOTIDE SEQUENCE</scope>
</reference>
<keyword evidence="7" id="KW-1185">Reference proteome</keyword>
<accession>A0A8J2X570</accession>
<comment type="caution">
    <text evidence="6">The sequence shown here is derived from an EMBL/GenBank/DDBJ whole genome shotgun (WGS) entry which is preliminary data.</text>
</comment>
<protein>
    <recommendedName>
        <fullName evidence="5">Glycosyltransferase 61 catalytic domain-containing protein</fullName>
    </recommendedName>
</protein>
<evidence type="ECO:0000256" key="4">
    <source>
        <dbReference type="SAM" id="SignalP"/>
    </source>
</evidence>
<keyword evidence="1" id="KW-0328">Glycosyltransferase</keyword>
<dbReference type="Gene3D" id="3.40.50.300">
    <property type="entry name" value="P-loop containing nucleotide triphosphate hydrolases"/>
    <property type="match status" value="1"/>
</dbReference>
<sequence>MRHRLVLSSIAALAAAQLQCGPPPDDTGTEGEDWCATAAPRDLWACEAAMQRRLLGSSTPRHGCDAAAPSTTAVAVGSRDTVPHAQTWADLRWASYEGGTFLLHDPSGALFRGATATARGPEPPRDRLLGASKWGLFFHDGGDASRGVVVDEPYAAAKCHVAFAERLYVLNLLTTQVGHLLVDVLEPLFYDAERSGGGAVDPARTRISIQVHVERRSLHRRLMDAIYGDTPFALLRLFTRHPIHTKDALDGLPGRLCLPSAAVELDITDAYYARGHDAREANRTAAAPDASEVRRYRRFRQFLRDGLRHDVTRPPKTVVFVERKGQRELLNGDALKDATALAATAAGLRFRAVALEDIGFSEQLELFGDCALLVAQYGSALHNVLFLPDAAVVLMLPMPKWCDESWHFERQAYLLGHAVVRVCAAGDDAGRRVRWARRAARQGPWHAKDADFAVPVATFEAGLRAALADDVTSATFRAPPPPPLHPEDLVTPRVHVTDARVEAGTVEVVVADHGGAGVGDVEADALARVRFVVEVVLSDDGAPPDAREREFLARVDAGRVELCLTPAAAADPNTDVACFSANLFNEFSTVDAGVVWGDRVVFRFWLRDVDAGDLPGSETFFGLDVDGPYDGLGASTITHLVDGPLPSSKPRSKLFSVPDWRRFRASDVVELEVVLDDESLPLVLLPRHPTAVQARVAAFCRNHKLPRGACADVALAALREVRGAAAAIAAGLPLVQRAPTPERPFVFLHHEKCAGSSLRRYLVQAAKKRGVGFFVPCYDGGGVYREDERCYAFDLSNATAASGGAPPALAATAGHFNWGVWDALPSSKHDPPPCLSLVRHPIDRAISLFYERVYQRDDHLGGRRLNDWSVSDFEWLLGAFKGSAFSMWRDEGFCDQVCKNLLGLAINRGRTPAAVDALPADVTSRAASSLDAGLAVERLGKCVVGIQEDWAGARRAIDHWFPWLSFDDDVRRNVGFSDAETRQTLRPELSAAIEKCNACDLAVYEAATRRVEAQKEFLDERAAILVAERGARAG</sequence>
<evidence type="ECO:0000256" key="2">
    <source>
        <dbReference type="ARBA" id="ARBA00022679"/>
    </source>
</evidence>
<dbReference type="Proteomes" id="UP000789595">
    <property type="component" value="Unassembled WGS sequence"/>
</dbReference>
<dbReference type="InterPro" id="IPR049625">
    <property type="entry name" value="Glyco_transf_61_cat"/>
</dbReference>
<feature type="domain" description="Glycosyltransferase 61 catalytic" evidence="5">
    <location>
        <begin position="178"/>
        <end position="393"/>
    </location>
</feature>
<dbReference type="InterPro" id="IPR007657">
    <property type="entry name" value="Glycosyltransferase_61"/>
</dbReference>
<dbReference type="AlphaFoldDB" id="A0A8J2X570"/>
<evidence type="ECO:0000313" key="6">
    <source>
        <dbReference type="EMBL" id="CAH0375476.1"/>
    </source>
</evidence>
<dbReference type="SUPFAM" id="SSF52540">
    <property type="entry name" value="P-loop containing nucleoside triphosphate hydrolases"/>
    <property type="match status" value="1"/>
</dbReference>
<dbReference type="Pfam" id="PF04577">
    <property type="entry name" value="Glyco_transf_61"/>
    <property type="match status" value="1"/>
</dbReference>
<dbReference type="EMBL" id="CAKKNE010000004">
    <property type="protein sequence ID" value="CAH0375476.1"/>
    <property type="molecule type" value="Genomic_DNA"/>
</dbReference>
<evidence type="ECO:0000259" key="5">
    <source>
        <dbReference type="Pfam" id="PF04577"/>
    </source>
</evidence>
<keyword evidence="2" id="KW-0808">Transferase</keyword>
<evidence type="ECO:0000313" key="7">
    <source>
        <dbReference type="Proteomes" id="UP000789595"/>
    </source>
</evidence>
<evidence type="ECO:0000256" key="1">
    <source>
        <dbReference type="ARBA" id="ARBA00022676"/>
    </source>
</evidence>
<gene>
    <name evidence="6" type="ORF">PECAL_4P28130</name>
</gene>
<dbReference type="PANTHER" id="PTHR20961">
    <property type="entry name" value="GLYCOSYLTRANSFERASE"/>
    <property type="match status" value="1"/>
</dbReference>
<evidence type="ECO:0000256" key="3">
    <source>
        <dbReference type="ARBA" id="ARBA00023180"/>
    </source>
</evidence>
<dbReference type="OrthoDB" id="205395at2759"/>
<keyword evidence="3" id="KW-0325">Glycoprotein</keyword>
<feature type="chain" id="PRO_5035284099" description="Glycosyltransferase 61 catalytic domain-containing protein" evidence="4">
    <location>
        <begin position="17"/>
        <end position="1034"/>
    </location>
</feature>
<dbReference type="InterPro" id="IPR027417">
    <property type="entry name" value="P-loop_NTPase"/>
</dbReference>
<feature type="signal peptide" evidence="4">
    <location>
        <begin position="1"/>
        <end position="16"/>
    </location>
</feature>